<evidence type="ECO:0000313" key="1">
    <source>
        <dbReference type="EMBL" id="GAA4407675.1"/>
    </source>
</evidence>
<reference evidence="2" key="1">
    <citation type="journal article" date="2019" name="Int. J. Syst. Evol. Microbiol.">
        <title>The Global Catalogue of Microorganisms (GCM) 10K type strain sequencing project: providing services to taxonomists for standard genome sequencing and annotation.</title>
        <authorList>
            <consortium name="The Broad Institute Genomics Platform"/>
            <consortium name="The Broad Institute Genome Sequencing Center for Infectious Disease"/>
            <person name="Wu L."/>
            <person name="Ma J."/>
        </authorList>
    </citation>
    <scope>NUCLEOTIDE SEQUENCE [LARGE SCALE GENOMIC DNA]</scope>
    <source>
        <strain evidence="2">JCM 17809</strain>
    </source>
</reference>
<dbReference type="Proteomes" id="UP001500945">
    <property type="component" value="Unassembled WGS sequence"/>
</dbReference>
<evidence type="ECO:0000313" key="2">
    <source>
        <dbReference type="Proteomes" id="UP001500945"/>
    </source>
</evidence>
<name>A0ABP8KIU4_9MICO</name>
<organism evidence="1 2">
    <name type="scientific">Fodinibacter luteus</name>
    <dbReference type="NCBI Taxonomy" id="552064"/>
    <lineage>
        <taxon>Bacteria</taxon>
        <taxon>Bacillati</taxon>
        <taxon>Actinomycetota</taxon>
        <taxon>Actinomycetes</taxon>
        <taxon>Micrococcales</taxon>
        <taxon>Intrasporangiaceae</taxon>
        <taxon>Fodinibacter (ex Wang et al. 2009)</taxon>
    </lineage>
</organism>
<keyword evidence="2" id="KW-1185">Reference proteome</keyword>
<accession>A0ABP8KIU4</accession>
<proteinExistence type="predicted"/>
<evidence type="ECO:0008006" key="3">
    <source>
        <dbReference type="Google" id="ProtNLM"/>
    </source>
</evidence>
<gene>
    <name evidence="1" type="ORF">GCM10023168_23980</name>
</gene>
<dbReference type="EMBL" id="BAABGM010000015">
    <property type="protein sequence ID" value="GAA4407675.1"/>
    <property type="molecule type" value="Genomic_DNA"/>
</dbReference>
<sequence length="207" mass="22102">MLISPDYHDAVAGITFGQRCTDWSPRGAILGPESFTSREFAMTEEREQRRVSRRTIAKGAAWAVPAVPLAVATPAYAQSGCVPTLRFDPGSCRCTGEGQNDKDYFVRICNTGTQCPDTDGTLYVSIRAATGQNEKLYDTAIAVPVGGCSAVVKFQSDNSSSNLRFYYGATAAEANALDNPNYVTVDAPNDCNKPPEGVTPLGTCIQG</sequence>
<protein>
    <recommendedName>
        <fullName evidence="3">Secreted protein</fullName>
    </recommendedName>
</protein>
<comment type="caution">
    <text evidence="1">The sequence shown here is derived from an EMBL/GenBank/DDBJ whole genome shotgun (WGS) entry which is preliminary data.</text>
</comment>